<proteinExistence type="predicted"/>
<reference evidence="2 3" key="1">
    <citation type="submission" date="2019-03" db="EMBL/GenBank/DDBJ databases">
        <title>First draft genome of Liparis tanakae, snailfish: a comprehensive survey of snailfish specific genes.</title>
        <authorList>
            <person name="Kim W."/>
            <person name="Song I."/>
            <person name="Jeong J.-H."/>
            <person name="Kim D."/>
            <person name="Kim S."/>
            <person name="Ryu S."/>
            <person name="Song J.Y."/>
            <person name="Lee S.K."/>
        </authorList>
    </citation>
    <scope>NUCLEOTIDE SEQUENCE [LARGE SCALE GENOMIC DNA]</scope>
    <source>
        <tissue evidence="2">Muscle</tissue>
    </source>
</reference>
<dbReference type="OrthoDB" id="9986634at2759"/>
<evidence type="ECO:0000313" key="3">
    <source>
        <dbReference type="Proteomes" id="UP000314294"/>
    </source>
</evidence>
<protein>
    <submittedName>
        <fullName evidence="2">Tetratricopeptide repeat protein 23</fullName>
    </submittedName>
</protein>
<dbReference type="InterPro" id="IPR042621">
    <property type="entry name" value="TTC23/TTC23L"/>
</dbReference>
<gene>
    <name evidence="2" type="primary">TTC23</name>
    <name evidence="2" type="ORF">EYF80_039132</name>
</gene>
<dbReference type="Proteomes" id="UP000314294">
    <property type="component" value="Unassembled WGS sequence"/>
</dbReference>
<dbReference type="SUPFAM" id="SSF48452">
    <property type="entry name" value="TPR-like"/>
    <property type="match status" value="1"/>
</dbReference>
<dbReference type="AlphaFoldDB" id="A0A4Z2GDD7"/>
<comment type="caution">
    <text evidence="2">The sequence shown here is derived from an EMBL/GenBank/DDBJ whole genome shotgun (WGS) entry which is preliminary data.</text>
</comment>
<organism evidence="2 3">
    <name type="scientific">Liparis tanakae</name>
    <name type="common">Tanaka's snailfish</name>
    <dbReference type="NCBI Taxonomy" id="230148"/>
    <lineage>
        <taxon>Eukaryota</taxon>
        <taxon>Metazoa</taxon>
        <taxon>Chordata</taxon>
        <taxon>Craniata</taxon>
        <taxon>Vertebrata</taxon>
        <taxon>Euteleostomi</taxon>
        <taxon>Actinopterygii</taxon>
        <taxon>Neopterygii</taxon>
        <taxon>Teleostei</taxon>
        <taxon>Neoteleostei</taxon>
        <taxon>Acanthomorphata</taxon>
        <taxon>Eupercaria</taxon>
        <taxon>Perciformes</taxon>
        <taxon>Cottioidei</taxon>
        <taxon>Cottales</taxon>
        <taxon>Liparidae</taxon>
        <taxon>Liparis</taxon>
    </lineage>
</organism>
<accession>A0A4Z2GDD7</accession>
<dbReference type="PANTHER" id="PTHR14485">
    <property type="entry name" value="TETRATRICOPEPTIDE REPEAT PROTEIN 23"/>
    <property type="match status" value="1"/>
</dbReference>
<sequence length="208" mass="22712">MAAIEQDNGRVDRAVEHLTKAHAIAVTHSPEELEGAQISHSLALILSAAAQPQHNGCYFEESLSAYKNSAGPQDPAFLTAQDDFCRFLLLSGQQEKCVEIQKASLATKRSTFGDLSAEVADTLQLLGSVEMSEGSLKPAHGTMRKCLEIQTLLYGPQHKKTKTTQRAVDMLARAPEVNERQHRQGRRKTKRHTGEPCSGNDGNSMSDS</sequence>
<dbReference type="PANTHER" id="PTHR14485:SF3">
    <property type="entry name" value="TETRATRICOPEPTIDE REPEAT PROTEIN 23"/>
    <property type="match status" value="1"/>
</dbReference>
<dbReference type="EMBL" id="SRLO01000609">
    <property type="protein sequence ID" value="TNN50682.1"/>
    <property type="molecule type" value="Genomic_DNA"/>
</dbReference>
<evidence type="ECO:0000256" key="1">
    <source>
        <dbReference type="SAM" id="MobiDB-lite"/>
    </source>
</evidence>
<evidence type="ECO:0000313" key="2">
    <source>
        <dbReference type="EMBL" id="TNN50682.1"/>
    </source>
</evidence>
<feature type="region of interest" description="Disordered" evidence="1">
    <location>
        <begin position="171"/>
        <end position="208"/>
    </location>
</feature>
<dbReference type="Gene3D" id="1.25.40.10">
    <property type="entry name" value="Tetratricopeptide repeat domain"/>
    <property type="match status" value="1"/>
</dbReference>
<dbReference type="InterPro" id="IPR011990">
    <property type="entry name" value="TPR-like_helical_dom_sf"/>
</dbReference>
<keyword evidence="3" id="KW-1185">Reference proteome</keyword>
<name>A0A4Z2GDD7_9TELE</name>